<evidence type="ECO:0000313" key="1">
    <source>
        <dbReference type="EMBL" id="EOB12480.1"/>
    </source>
</evidence>
<dbReference type="HOGENOM" id="CLU_1343607_0_0_1"/>
<dbReference type="AlphaFoldDB" id="R0MEF6"/>
<dbReference type="VEuPathDB" id="MicrosporidiaDB:NBO_429g0001"/>
<accession>R0MEF6</accession>
<keyword evidence="2" id="KW-1185">Reference proteome</keyword>
<name>R0MEF6_NOSB1</name>
<gene>
    <name evidence="1" type="ORF">NBO_429g0001</name>
</gene>
<proteinExistence type="predicted"/>
<sequence length="213" mass="25677">MKFYLETFYEFIKQTIYFLIEDFDKDSSKSDYTITYKHLEIYSEQVAAFYTSIKKNAWEQFNAFEYFSKVIGEDIIDIEDFVEVERIVCDYFNMMSTTSKNGYNRYDYDKPILVNPLFNDNFECRILKMIEVTFKEYITVSKIYGYNSSNKKILLKNNEEFVVEFNDTRCLLLNIEKLRCKNINEIEIIFDDENEPVRFTIYEFLNNSSSDKQ</sequence>
<protein>
    <submittedName>
        <fullName evidence="1">Uncharacterized protein</fullName>
    </submittedName>
</protein>
<reference evidence="1 2" key="1">
    <citation type="journal article" date="2013" name="BMC Genomics">
        <title>Comparative genomics of parasitic silkworm microsporidia reveal an association between genome expansion and host adaptation.</title>
        <authorList>
            <person name="Pan G."/>
            <person name="Xu J."/>
            <person name="Li T."/>
            <person name="Xia Q."/>
            <person name="Liu S.L."/>
            <person name="Zhang G."/>
            <person name="Li S."/>
            <person name="Li C."/>
            <person name="Liu H."/>
            <person name="Yang L."/>
            <person name="Liu T."/>
            <person name="Zhang X."/>
            <person name="Wu Z."/>
            <person name="Fan W."/>
            <person name="Dang X."/>
            <person name="Xiang H."/>
            <person name="Tao M."/>
            <person name="Li Y."/>
            <person name="Hu J."/>
            <person name="Li Z."/>
            <person name="Lin L."/>
            <person name="Luo J."/>
            <person name="Geng L."/>
            <person name="Wang L."/>
            <person name="Long M."/>
            <person name="Wan Y."/>
            <person name="He N."/>
            <person name="Zhang Z."/>
            <person name="Lu C."/>
            <person name="Keeling P.J."/>
            <person name="Wang J."/>
            <person name="Xiang Z."/>
            <person name="Zhou Z."/>
        </authorList>
    </citation>
    <scope>NUCLEOTIDE SEQUENCE [LARGE SCALE GENOMIC DNA]</scope>
    <source>
        <strain evidence="2">CQ1 / CVCC 102059</strain>
    </source>
</reference>
<evidence type="ECO:0000313" key="2">
    <source>
        <dbReference type="Proteomes" id="UP000016927"/>
    </source>
</evidence>
<dbReference type="EMBL" id="KB909337">
    <property type="protein sequence ID" value="EOB12480.1"/>
    <property type="molecule type" value="Genomic_DNA"/>
</dbReference>
<organism evidence="1 2">
    <name type="scientific">Nosema bombycis (strain CQ1 / CVCC 102059)</name>
    <name type="common">Microsporidian parasite</name>
    <name type="synonym">Pebrine of silkworm</name>
    <dbReference type="NCBI Taxonomy" id="578461"/>
    <lineage>
        <taxon>Eukaryota</taxon>
        <taxon>Fungi</taxon>
        <taxon>Fungi incertae sedis</taxon>
        <taxon>Microsporidia</taxon>
        <taxon>Nosematidae</taxon>
        <taxon>Nosema</taxon>
    </lineage>
</organism>
<dbReference type="Proteomes" id="UP000016927">
    <property type="component" value="Unassembled WGS sequence"/>
</dbReference>